<evidence type="ECO:0000256" key="2">
    <source>
        <dbReference type="RuleBase" id="RU364082"/>
    </source>
</evidence>
<dbReference type="PANTHER" id="PTHR10491:SF4">
    <property type="entry name" value="METHIONINE ADENOSYLTRANSFERASE 2 SUBUNIT BETA"/>
    <property type="match status" value="1"/>
</dbReference>
<gene>
    <name evidence="4" type="ORF">A2941_02810</name>
</gene>
<feature type="domain" description="RmlD-like substrate binding" evidence="3">
    <location>
        <begin position="5"/>
        <end position="145"/>
    </location>
</feature>
<comment type="function">
    <text evidence="2">Catalyzes the reduction of dTDP-6-deoxy-L-lyxo-4-hexulose to yield dTDP-L-rhamnose.</text>
</comment>
<evidence type="ECO:0000259" key="3">
    <source>
        <dbReference type="Pfam" id="PF04321"/>
    </source>
</evidence>
<dbReference type="GO" id="GO:0008831">
    <property type="term" value="F:dTDP-4-dehydrorhamnose reductase activity"/>
    <property type="evidence" value="ECO:0007669"/>
    <property type="project" value="UniProtKB-EC"/>
</dbReference>
<accession>A0A1F8GS08</accession>
<dbReference type="GO" id="GO:0019305">
    <property type="term" value="P:dTDP-rhamnose biosynthetic process"/>
    <property type="evidence" value="ECO:0007669"/>
    <property type="project" value="UniProtKB-UniPathway"/>
</dbReference>
<sequence>MLISMKILMTGGSGLLGKEIKKIDPTIISPTHIELDITDTNSIEATIKKYRPDRILHLAAANKPPEHETNPEPGLTVNIIGTVNLCLACHRAGIKLIYASTDYVYTGAGPHKEDEALLAPSRFAWSKLGGECAVRMLHNFLILRLDFGPIPFPWEKVYDNQYVSKLYVDKMAPLVLKAVKSKAEGVMNLGGPRISLKEYARKTKPNIEVIPKPNWVPEDTSMDISKMKKELKL</sequence>
<dbReference type="Gene3D" id="3.40.50.720">
    <property type="entry name" value="NAD(P)-binding Rossmann-like Domain"/>
    <property type="match status" value="1"/>
</dbReference>
<dbReference type="InterPro" id="IPR029903">
    <property type="entry name" value="RmlD-like-bd"/>
</dbReference>
<dbReference type="AlphaFoldDB" id="A0A1F8GS08"/>
<dbReference type="EC" id="1.1.1.133" evidence="2"/>
<dbReference type="EMBL" id="MGKO01000007">
    <property type="protein sequence ID" value="OGN27780.1"/>
    <property type="molecule type" value="Genomic_DNA"/>
</dbReference>
<comment type="pathway">
    <text evidence="2">Carbohydrate biosynthesis; dTDP-L-rhamnose biosynthesis.</text>
</comment>
<comment type="similarity">
    <text evidence="1 2">Belongs to the dTDP-4-dehydrorhamnose reductase family.</text>
</comment>
<organism evidence="4 5">
    <name type="scientific">Candidatus Yanofskybacteria bacterium RIFCSPLOWO2_01_FULL_49_17</name>
    <dbReference type="NCBI Taxonomy" id="1802700"/>
    <lineage>
        <taxon>Bacteria</taxon>
        <taxon>Candidatus Yanofskyibacteriota</taxon>
    </lineage>
</organism>
<dbReference type="SUPFAM" id="SSF51735">
    <property type="entry name" value="NAD(P)-binding Rossmann-fold domains"/>
    <property type="match status" value="1"/>
</dbReference>
<evidence type="ECO:0000313" key="5">
    <source>
        <dbReference type="Proteomes" id="UP000178444"/>
    </source>
</evidence>
<keyword evidence="2" id="KW-0521">NADP</keyword>
<proteinExistence type="inferred from homology"/>
<dbReference type="InterPro" id="IPR036291">
    <property type="entry name" value="NAD(P)-bd_dom_sf"/>
</dbReference>
<dbReference type="PANTHER" id="PTHR10491">
    <property type="entry name" value="DTDP-4-DEHYDRORHAMNOSE REDUCTASE"/>
    <property type="match status" value="1"/>
</dbReference>
<reference evidence="4 5" key="1">
    <citation type="journal article" date="2016" name="Nat. Commun.">
        <title>Thousands of microbial genomes shed light on interconnected biogeochemical processes in an aquifer system.</title>
        <authorList>
            <person name="Anantharaman K."/>
            <person name="Brown C.T."/>
            <person name="Hug L.A."/>
            <person name="Sharon I."/>
            <person name="Castelle C.J."/>
            <person name="Probst A.J."/>
            <person name="Thomas B.C."/>
            <person name="Singh A."/>
            <person name="Wilkins M.J."/>
            <person name="Karaoz U."/>
            <person name="Brodie E.L."/>
            <person name="Williams K.H."/>
            <person name="Hubbard S.S."/>
            <person name="Banfield J.F."/>
        </authorList>
    </citation>
    <scope>NUCLEOTIDE SEQUENCE [LARGE SCALE GENOMIC DNA]</scope>
</reference>
<dbReference type="UniPathway" id="UPA00124"/>
<evidence type="ECO:0000313" key="4">
    <source>
        <dbReference type="EMBL" id="OGN27780.1"/>
    </source>
</evidence>
<comment type="caution">
    <text evidence="4">The sequence shown here is derived from an EMBL/GenBank/DDBJ whole genome shotgun (WGS) entry which is preliminary data.</text>
</comment>
<protein>
    <recommendedName>
        <fullName evidence="2">dTDP-4-dehydrorhamnose reductase</fullName>
        <ecNumber evidence="2">1.1.1.133</ecNumber>
    </recommendedName>
</protein>
<dbReference type="Pfam" id="PF04321">
    <property type="entry name" value="RmlD_sub_bind"/>
    <property type="match status" value="1"/>
</dbReference>
<evidence type="ECO:0000256" key="1">
    <source>
        <dbReference type="ARBA" id="ARBA00010944"/>
    </source>
</evidence>
<name>A0A1F8GS08_9BACT</name>
<keyword evidence="2" id="KW-0560">Oxidoreductase</keyword>
<dbReference type="Proteomes" id="UP000178444">
    <property type="component" value="Unassembled WGS sequence"/>
</dbReference>
<dbReference type="InterPro" id="IPR005913">
    <property type="entry name" value="dTDP_dehydrorham_reduct"/>
</dbReference>